<name>A0ABP6WNC0_9FLAO</name>
<evidence type="ECO:0000313" key="3">
    <source>
        <dbReference type="Proteomes" id="UP001500954"/>
    </source>
</evidence>
<evidence type="ECO:0000256" key="1">
    <source>
        <dbReference type="SAM" id="Phobius"/>
    </source>
</evidence>
<keyword evidence="3" id="KW-1185">Reference proteome</keyword>
<proteinExistence type="predicted"/>
<feature type="transmembrane region" description="Helical" evidence="1">
    <location>
        <begin position="45"/>
        <end position="78"/>
    </location>
</feature>
<protein>
    <submittedName>
        <fullName evidence="2">Uncharacterized protein</fullName>
    </submittedName>
</protein>
<sequence length="139" mass="15533">MILFKEELREIMKSPPKENKPKKKPRFKLKKAPKVKPISFTKGALLFIGLCWFGMLLSAAIATYVFFGVATLAGLIAIAESNTYIRHCIIKSNRLVDVLIFLLTIYSTLTLGVTITASLTIAGLGYSLVYAPYLRSRFK</sequence>
<dbReference type="RefSeq" id="WP_345003794.1">
    <property type="nucleotide sequence ID" value="NZ_BAABCY010000007.1"/>
</dbReference>
<comment type="caution">
    <text evidence="2">The sequence shown here is derived from an EMBL/GenBank/DDBJ whole genome shotgun (WGS) entry which is preliminary data.</text>
</comment>
<keyword evidence="1" id="KW-0812">Transmembrane</keyword>
<keyword evidence="1" id="KW-1133">Transmembrane helix</keyword>
<accession>A0ABP6WNC0</accession>
<gene>
    <name evidence="2" type="ORF">GCM10022395_01510</name>
</gene>
<dbReference type="EMBL" id="BAABCY010000007">
    <property type="protein sequence ID" value="GAA3553674.1"/>
    <property type="molecule type" value="Genomic_DNA"/>
</dbReference>
<keyword evidence="1" id="KW-0472">Membrane</keyword>
<evidence type="ECO:0000313" key="2">
    <source>
        <dbReference type="EMBL" id="GAA3553674.1"/>
    </source>
</evidence>
<organism evidence="2 3">
    <name type="scientific">Snuella lapsa</name>
    <dbReference type="NCBI Taxonomy" id="870481"/>
    <lineage>
        <taxon>Bacteria</taxon>
        <taxon>Pseudomonadati</taxon>
        <taxon>Bacteroidota</taxon>
        <taxon>Flavobacteriia</taxon>
        <taxon>Flavobacteriales</taxon>
        <taxon>Flavobacteriaceae</taxon>
        <taxon>Snuella</taxon>
    </lineage>
</organism>
<reference evidence="3" key="1">
    <citation type="journal article" date="2019" name="Int. J. Syst. Evol. Microbiol.">
        <title>The Global Catalogue of Microorganisms (GCM) 10K type strain sequencing project: providing services to taxonomists for standard genome sequencing and annotation.</title>
        <authorList>
            <consortium name="The Broad Institute Genomics Platform"/>
            <consortium name="The Broad Institute Genome Sequencing Center for Infectious Disease"/>
            <person name="Wu L."/>
            <person name="Ma J."/>
        </authorList>
    </citation>
    <scope>NUCLEOTIDE SEQUENCE [LARGE SCALE GENOMIC DNA]</scope>
    <source>
        <strain evidence="3">JCM 17111</strain>
    </source>
</reference>
<feature type="transmembrane region" description="Helical" evidence="1">
    <location>
        <begin position="98"/>
        <end position="131"/>
    </location>
</feature>
<dbReference type="Proteomes" id="UP001500954">
    <property type="component" value="Unassembled WGS sequence"/>
</dbReference>